<dbReference type="InterPro" id="IPR023393">
    <property type="entry name" value="START-like_dom_sf"/>
</dbReference>
<feature type="region of interest" description="Disordered" evidence="1">
    <location>
        <begin position="130"/>
        <end position="180"/>
    </location>
</feature>
<dbReference type="PROSITE" id="PS50848">
    <property type="entry name" value="START"/>
    <property type="match status" value="1"/>
</dbReference>
<dbReference type="InterPro" id="IPR011993">
    <property type="entry name" value="PH-like_dom_sf"/>
</dbReference>
<dbReference type="PANTHER" id="PTHR12136">
    <property type="entry name" value="ENHANCED DISEASE RESISTANCE-RELATED"/>
    <property type="match status" value="1"/>
</dbReference>
<dbReference type="Pfam" id="PF01852">
    <property type="entry name" value="START"/>
    <property type="match status" value="1"/>
</dbReference>
<evidence type="ECO:0000313" key="3">
    <source>
        <dbReference type="EMBL" id="CAE0407848.1"/>
    </source>
</evidence>
<proteinExistence type="predicted"/>
<reference evidence="3" key="1">
    <citation type="submission" date="2021-01" db="EMBL/GenBank/DDBJ databases">
        <authorList>
            <person name="Corre E."/>
            <person name="Pelletier E."/>
            <person name="Niang G."/>
            <person name="Scheremetjew M."/>
            <person name="Finn R."/>
            <person name="Kale V."/>
            <person name="Holt S."/>
            <person name="Cochrane G."/>
            <person name="Meng A."/>
            <person name="Brown T."/>
            <person name="Cohen L."/>
        </authorList>
    </citation>
    <scope>NUCLEOTIDE SEQUENCE</scope>
    <source>
        <strain evidence="3">CCMP127</strain>
    </source>
</reference>
<dbReference type="CDD" id="cd00177">
    <property type="entry name" value="START"/>
    <property type="match status" value="1"/>
</dbReference>
<dbReference type="AlphaFoldDB" id="A0A7S3L5S8"/>
<dbReference type="Gene3D" id="3.30.530.20">
    <property type="match status" value="1"/>
</dbReference>
<protein>
    <recommendedName>
        <fullName evidence="2">START domain-containing protein</fullName>
    </recommendedName>
</protein>
<evidence type="ECO:0000256" key="1">
    <source>
        <dbReference type="SAM" id="MobiDB-lite"/>
    </source>
</evidence>
<dbReference type="GO" id="GO:0008289">
    <property type="term" value="F:lipid binding"/>
    <property type="evidence" value="ECO:0007669"/>
    <property type="project" value="InterPro"/>
</dbReference>
<organism evidence="3">
    <name type="scientific">Amphora coffeiformis</name>
    <dbReference type="NCBI Taxonomy" id="265554"/>
    <lineage>
        <taxon>Eukaryota</taxon>
        <taxon>Sar</taxon>
        <taxon>Stramenopiles</taxon>
        <taxon>Ochrophyta</taxon>
        <taxon>Bacillariophyta</taxon>
        <taxon>Bacillariophyceae</taxon>
        <taxon>Bacillariophycidae</taxon>
        <taxon>Thalassiophysales</taxon>
        <taxon>Catenulaceae</taxon>
        <taxon>Amphora</taxon>
    </lineage>
</organism>
<dbReference type="InterPro" id="IPR045096">
    <property type="entry name" value="EDR2-like"/>
</dbReference>
<dbReference type="InterPro" id="IPR002913">
    <property type="entry name" value="START_lipid-bd_dom"/>
</dbReference>
<feature type="region of interest" description="Disordered" evidence="1">
    <location>
        <begin position="556"/>
        <end position="577"/>
    </location>
</feature>
<dbReference type="SUPFAM" id="SSF55961">
    <property type="entry name" value="Bet v1-like"/>
    <property type="match status" value="1"/>
</dbReference>
<dbReference type="InterPro" id="IPR009769">
    <property type="entry name" value="EDR2_C"/>
</dbReference>
<name>A0A7S3L5S8_9STRA</name>
<feature type="domain" description="START" evidence="2">
    <location>
        <begin position="476"/>
        <end position="604"/>
    </location>
</feature>
<dbReference type="PANTHER" id="PTHR12136:SF41">
    <property type="entry name" value="PLECKSTRIN HOMOLOGY (PH) AND LIPID-BINDING START DOMAINS-CONTAINING PROTEIN"/>
    <property type="match status" value="1"/>
</dbReference>
<dbReference type="Pfam" id="PF07059">
    <property type="entry name" value="EDR2_C"/>
    <property type="match status" value="1"/>
</dbReference>
<sequence>MDGPGLSTLPSPAAGGTRKPKVILQDSLYKRRDRAKAFWNDRYFVFTEDGVLSYYHSAHAAKTNQPPKAQYTLASLPEAEISDLFVAKNGKQLIYCCKVTWAAPEAKTVDAESQFEDMDSITSAEQQQAAAAAAVVNNDEPPNLPTVPLTPTGASPRGKPSFLRRRRATSVGGKKDMSGARSIDEESITFLESKHHYQRRQEKINNALLARQQRQEAEEVPRIPHVVEVETNNNAHSPPTSVAAEEKEYLRAQYLTSEKESRKKNQRKIREGTKFAAAAGATVGVAVMTAGVGLLAGLLFLGAAAGSSGAAMTWGRPGKGEMILASADYEKMKRWKACLDASLESGSLAKSKWGQLFVGSNKRTVALFPAAAASMLKSPRDQRTVPLLEPRASRWQPLEGGWAAYLGTQGLRIFRQDRPRQSDLNNQEGRPCPPVKTNMVLNASALDAFLCLMSYGRLPPHHGLVPNSGQRASFSILERIDDNTDVIHMICTPLYLFPSWTTPRDFVLYRYWRHEEDGTFVVCYESVQHKDCPPQPNYCRGEMHQVFSIAPHKRAYRRKVGPSKEGKGGGSSGGPQESLMTAWVQVDPRGWVPTMPFSFLANQAYGDAFAVAALMQLLDIRDAIDQDRFIPVSLDEDEYRPAKLRSSFDLGEPPAGDLQRNQSMESNDVMVHDDMPNYDFAFAGRESIMQTDSPTGFCSHPAPFSRDKWAEPDANSFRVRGKNYMTDRLKINAGTSIGRLVAVDIVHVDAPIFSGMTTHPTERLQSALEKEKTLKDRGLVSDLPPFVFCVNIVLPGPPFYHGVFYYAIDDMSKIDGTNGTPSSALCRDFFFGQSDEFRDKTFKLIPQIVQGNFIVRKAVGSTPAIMGKKLRQLYVRTERSFEVVLDCGSSPVATGVIRLSLGYAKTLVVDMGFLFESSDESRLPERIFGCVRIRQPEFDARLLRKVKTPPIAA</sequence>
<accession>A0A7S3L5S8</accession>
<dbReference type="SUPFAM" id="SSF50729">
    <property type="entry name" value="PH domain-like"/>
    <property type="match status" value="1"/>
</dbReference>
<evidence type="ECO:0000259" key="2">
    <source>
        <dbReference type="PROSITE" id="PS50848"/>
    </source>
</evidence>
<dbReference type="EMBL" id="HBIM01006628">
    <property type="protein sequence ID" value="CAE0407848.1"/>
    <property type="molecule type" value="Transcribed_RNA"/>
</dbReference>
<dbReference type="Gene3D" id="2.30.29.30">
    <property type="entry name" value="Pleckstrin-homology domain (PH domain)/Phosphotyrosine-binding domain (PTB)"/>
    <property type="match status" value="1"/>
</dbReference>
<gene>
    <name evidence="3" type="ORF">ACOF00016_LOCUS5634</name>
</gene>